<evidence type="ECO:0000256" key="3">
    <source>
        <dbReference type="ARBA" id="ARBA00022448"/>
    </source>
</evidence>
<proteinExistence type="inferred from homology"/>
<evidence type="ECO:0000256" key="7">
    <source>
        <dbReference type="ARBA" id="ARBA00023136"/>
    </source>
</evidence>
<dbReference type="InterPro" id="IPR007208">
    <property type="entry name" value="MrpF/PhaF-like"/>
</dbReference>
<sequence length="89" mass="9752">MLTISIMIACGMVLIALILNSWRLVVGPNTPDRIIAVDTMYINSIALILLLGMYRGSPLYFEGALLIALLGFISTSAFCKYLLRGDIVE</sequence>
<comment type="similarity">
    <text evidence="2 8">Belongs to the CPA3 antiporters (TC 2.A.63) subunit F family.</text>
</comment>
<accession>A0A368NPY4</accession>
<keyword evidence="5 9" id="KW-0812">Transmembrane</keyword>
<dbReference type="RefSeq" id="WP_114337345.1">
    <property type="nucleotide sequence ID" value="NZ_QPID01000002.1"/>
</dbReference>
<feature type="transmembrane region" description="Helical" evidence="9">
    <location>
        <begin position="6"/>
        <end position="22"/>
    </location>
</feature>
<dbReference type="PANTHER" id="PTHR34702">
    <property type="entry name" value="NA(+)/H(+) ANTIPORTER SUBUNIT F1"/>
    <property type="match status" value="1"/>
</dbReference>
<evidence type="ECO:0000256" key="5">
    <source>
        <dbReference type="ARBA" id="ARBA00022692"/>
    </source>
</evidence>
<dbReference type="NCBIfam" id="NF004812">
    <property type="entry name" value="PRK06161.1"/>
    <property type="match status" value="1"/>
</dbReference>
<feature type="transmembrane region" description="Helical" evidence="9">
    <location>
        <begin position="60"/>
        <end position="83"/>
    </location>
</feature>
<keyword evidence="8" id="KW-0406">Ion transport</keyword>
<dbReference type="PIRSF" id="PIRSF028784">
    <property type="entry name" value="MrpF"/>
    <property type="match status" value="1"/>
</dbReference>
<dbReference type="GO" id="GO:0015385">
    <property type="term" value="F:sodium:proton antiporter activity"/>
    <property type="evidence" value="ECO:0007669"/>
    <property type="project" value="TreeGrafter"/>
</dbReference>
<evidence type="ECO:0000256" key="2">
    <source>
        <dbReference type="ARBA" id="ARBA00009212"/>
    </source>
</evidence>
<evidence type="ECO:0000313" key="10">
    <source>
        <dbReference type="EMBL" id="RCU51915.1"/>
    </source>
</evidence>
<evidence type="ECO:0000256" key="1">
    <source>
        <dbReference type="ARBA" id="ARBA00004651"/>
    </source>
</evidence>
<feature type="transmembrane region" description="Helical" evidence="9">
    <location>
        <begin position="34"/>
        <end position="54"/>
    </location>
</feature>
<gene>
    <name evidence="10" type="ORF">DU002_05480</name>
</gene>
<name>A0A368NPY4_9GAMM</name>
<keyword evidence="3 8" id="KW-0813">Transport</keyword>
<keyword evidence="6 9" id="KW-1133">Transmembrane helix</keyword>
<dbReference type="GO" id="GO:0005886">
    <property type="term" value="C:plasma membrane"/>
    <property type="evidence" value="ECO:0007669"/>
    <property type="project" value="UniProtKB-SubCell"/>
</dbReference>
<evidence type="ECO:0000256" key="4">
    <source>
        <dbReference type="ARBA" id="ARBA00022475"/>
    </source>
</evidence>
<keyword evidence="4 8" id="KW-1003">Cell membrane</keyword>
<comment type="subcellular location">
    <subcellularLocation>
        <location evidence="1 8">Cell membrane</location>
        <topology evidence="1 8">Multi-pass membrane protein</topology>
    </subcellularLocation>
</comment>
<keyword evidence="11" id="KW-1185">Reference proteome</keyword>
<dbReference type="Proteomes" id="UP000252558">
    <property type="component" value="Unassembled WGS sequence"/>
</dbReference>
<protein>
    <submittedName>
        <fullName evidence="10">K+/H+ antiporter subunit F</fullName>
    </submittedName>
</protein>
<comment type="caution">
    <text evidence="10">The sequence shown here is derived from an EMBL/GenBank/DDBJ whole genome shotgun (WGS) entry which is preliminary data.</text>
</comment>
<evidence type="ECO:0000256" key="9">
    <source>
        <dbReference type="SAM" id="Phobius"/>
    </source>
</evidence>
<dbReference type="OrthoDB" id="9800226at2"/>
<dbReference type="AlphaFoldDB" id="A0A368NPY4"/>
<evidence type="ECO:0000256" key="6">
    <source>
        <dbReference type="ARBA" id="ARBA00022989"/>
    </source>
</evidence>
<reference evidence="10 11" key="1">
    <citation type="submission" date="2018-07" db="EMBL/GenBank/DDBJ databases">
        <title>Corallincola holothuriorum sp. nov., a new facultative anaerobe isolated from sea cucumber Apostichopus japonicus.</title>
        <authorList>
            <person name="Xia H."/>
        </authorList>
    </citation>
    <scope>NUCLEOTIDE SEQUENCE [LARGE SCALE GENOMIC DNA]</scope>
    <source>
        <strain evidence="10 11">C4</strain>
    </source>
</reference>
<organism evidence="10 11">
    <name type="scientific">Corallincola holothuriorum</name>
    <dbReference type="NCBI Taxonomy" id="2282215"/>
    <lineage>
        <taxon>Bacteria</taxon>
        <taxon>Pseudomonadati</taxon>
        <taxon>Pseudomonadota</taxon>
        <taxon>Gammaproteobacteria</taxon>
        <taxon>Alteromonadales</taxon>
        <taxon>Psychromonadaceae</taxon>
        <taxon>Corallincola</taxon>
    </lineage>
</organism>
<dbReference type="PANTHER" id="PTHR34702:SF1">
    <property type="entry name" value="NA(+)_H(+) ANTIPORTER SUBUNIT F"/>
    <property type="match status" value="1"/>
</dbReference>
<keyword evidence="7 8" id="KW-0472">Membrane</keyword>
<dbReference type="Pfam" id="PF04066">
    <property type="entry name" value="MrpF_PhaF"/>
    <property type="match status" value="1"/>
</dbReference>
<evidence type="ECO:0000313" key="11">
    <source>
        <dbReference type="Proteomes" id="UP000252558"/>
    </source>
</evidence>
<keyword evidence="8" id="KW-0050">Antiport</keyword>
<dbReference type="EMBL" id="QPID01000002">
    <property type="protein sequence ID" value="RCU51915.1"/>
    <property type="molecule type" value="Genomic_DNA"/>
</dbReference>
<evidence type="ECO:0000256" key="8">
    <source>
        <dbReference type="PIRNR" id="PIRNR028784"/>
    </source>
</evidence>